<name>A0ACC1PRI4_9APHY</name>
<dbReference type="EMBL" id="JANSHE010001817">
    <property type="protein sequence ID" value="KAJ3001042.1"/>
    <property type="molecule type" value="Genomic_DNA"/>
</dbReference>
<gene>
    <name evidence="1" type="ORF">NUW54_g6688</name>
</gene>
<evidence type="ECO:0000313" key="1">
    <source>
        <dbReference type="EMBL" id="KAJ3001042.1"/>
    </source>
</evidence>
<accession>A0ACC1PRI4</accession>
<protein>
    <submittedName>
        <fullName evidence="1">Uncharacterized protein</fullName>
    </submittedName>
</protein>
<dbReference type="Proteomes" id="UP001144978">
    <property type="component" value="Unassembled WGS sequence"/>
</dbReference>
<comment type="caution">
    <text evidence="1">The sequence shown here is derived from an EMBL/GenBank/DDBJ whole genome shotgun (WGS) entry which is preliminary data.</text>
</comment>
<organism evidence="1 2">
    <name type="scientific">Trametes sanguinea</name>
    <dbReference type="NCBI Taxonomy" id="158606"/>
    <lineage>
        <taxon>Eukaryota</taxon>
        <taxon>Fungi</taxon>
        <taxon>Dikarya</taxon>
        <taxon>Basidiomycota</taxon>
        <taxon>Agaricomycotina</taxon>
        <taxon>Agaricomycetes</taxon>
        <taxon>Polyporales</taxon>
        <taxon>Polyporaceae</taxon>
        <taxon>Trametes</taxon>
    </lineage>
</organism>
<reference evidence="1" key="1">
    <citation type="submission" date="2022-08" db="EMBL/GenBank/DDBJ databases">
        <title>Genome Sequence of Pycnoporus sanguineus.</title>
        <authorList>
            <person name="Buettner E."/>
        </authorList>
    </citation>
    <scope>NUCLEOTIDE SEQUENCE</scope>
    <source>
        <strain evidence="1">CG-C14</strain>
    </source>
</reference>
<evidence type="ECO:0000313" key="2">
    <source>
        <dbReference type="Proteomes" id="UP001144978"/>
    </source>
</evidence>
<sequence>MRQCSPSKKRASACHVFLDERSAEAWAHFRAHSAPRWWLMYVYKLALVVRNRPWGDVALDRGLWRSALARAAECECCRVNFLPGFREYAEGLGGEIERAIAKTYLFILPLVPLDDPGRRVERPDGHAITFPVSVLMYCIRTAPATSTTPPDDTPRTHRVDNHSHTCRLLVRPIASLLAAAADYRAIIQRCAMMTSPRPGGLIRAVSVRALTDAYARDRGAHLVRVQALRRILVVQDNVSTQDRTKAREAVRNRMGSPARDGASTEMMNATLVLQNRLRQRTIAHRDHRKREQGHGQAQLARARGATAGEEDELSDLEDAVSSGDEDEDDEEEEGSDEDEEEPPSKKSTLGKRKAPSRTDKPPRKGPEKKARRGPRVEVEYEHEMESVPLTKEAVANW</sequence>
<keyword evidence="2" id="KW-1185">Reference proteome</keyword>
<proteinExistence type="predicted"/>